<keyword evidence="2" id="KW-1185">Reference proteome</keyword>
<evidence type="ECO:0000313" key="1">
    <source>
        <dbReference type="EMBL" id="SDN32247.1"/>
    </source>
</evidence>
<dbReference type="EMBL" id="FNGY01000007">
    <property type="protein sequence ID" value="SDN32247.1"/>
    <property type="molecule type" value="Genomic_DNA"/>
</dbReference>
<accession>A0A1H0AFQ1</accession>
<gene>
    <name evidence="1" type="ORF">SAMN05421820_10782</name>
</gene>
<dbReference type="SUPFAM" id="SSF48452">
    <property type="entry name" value="TPR-like"/>
    <property type="match status" value="1"/>
</dbReference>
<dbReference type="STRING" id="430522.BFS30_09340"/>
<dbReference type="InterPro" id="IPR041662">
    <property type="entry name" value="SusD-like_2"/>
</dbReference>
<organism evidence="1 2">
    <name type="scientific">Pedobacter steynii</name>
    <dbReference type="NCBI Taxonomy" id="430522"/>
    <lineage>
        <taxon>Bacteria</taxon>
        <taxon>Pseudomonadati</taxon>
        <taxon>Bacteroidota</taxon>
        <taxon>Sphingobacteriia</taxon>
        <taxon>Sphingobacteriales</taxon>
        <taxon>Sphingobacteriaceae</taxon>
        <taxon>Pedobacter</taxon>
    </lineage>
</organism>
<reference evidence="2" key="1">
    <citation type="submission" date="2016-10" db="EMBL/GenBank/DDBJ databases">
        <authorList>
            <person name="Varghese N."/>
            <person name="Submissions S."/>
        </authorList>
    </citation>
    <scope>NUCLEOTIDE SEQUENCE [LARGE SCALE GENOMIC DNA]</scope>
    <source>
        <strain evidence="2">DSM 19110</strain>
    </source>
</reference>
<dbReference type="RefSeq" id="WP_245723888.1">
    <property type="nucleotide sequence ID" value="NZ_FNGY01000007.1"/>
</dbReference>
<dbReference type="PROSITE" id="PS51257">
    <property type="entry name" value="PROKAR_LIPOPROTEIN"/>
    <property type="match status" value="1"/>
</dbReference>
<protein>
    <submittedName>
        <fullName evidence="1">Starch-binding associating with outer membrane</fullName>
    </submittedName>
</protein>
<proteinExistence type="predicted"/>
<dbReference type="Gene3D" id="1.25.40.390">
    <property type="match status" value="1"/>
</dbReference>
<dbReference type="AlphaFoldDB" id="A0A1H0AFQ1"/>
<sequence>MKFNYNPIPVLLAGLMIFSSCTKDFKEINTNPNSPEITNTEFLMSDVLLSTAYAYQENAVSRRPASAGRYLSLVRNTGYDLFAWGPVGWDDVYQRLAVNKTFMETAALRNENQYIAIGKIMKAFNFAYLSDLYGDIPYTQALKSKEENIIYPEYDRQQNIYPDLLKELAEANELLKGVTTEINAKGDVLYKGKALQWRKFANTLRLRMLLRIAKAYAPAFTEMQQILNDKTGFPVFESSADNAEIAYLGNLAAYSWPGGPLAMIDFDYLKTKASKELVDRLIVRKDPRLGIWIEPVKSTVGSTVDFNKYVGVPHAIDAPSAYNGGEDHQSVFSASFFRKNGGTSNPALKASLITYTELCFILAEAMQQGKITVPGESASSMYYKGIKESMGTYGVEATALSSGYYDQNIVKYDGTLEQVMTQKWLAMLFKGAEGWFDQRRTGFPAFVTGPLAAGRGIPKRYVFPDSESAKNNANYQKAIGVFGADQEYTLMWYLK</sequence>
<evidence type="ECO:0000313" key="2">
    <source>
        <dbReference type="Proteomes" id="UP000183200"/>
    </source>
</evidence>
<name>A0A1H0AFQ1_9SPHI</name>
<dbReference type="Proteomes" id="UP000183200">
    <property type="component" value="Unassembled WGS sequence"/>
</dbReference>
<dbReference type="InterPro" id="IPR011990">
    <property type="entry name" value="TPR-like_helical_dom_sf"/>
</dbReference>
<dbReference type="Pfam" id="PF12771">
    <property type="entry name" value="SusD-like_2"/>
    <property type="match status" value="1"/>
</dbReference>